<dbReference type="EMBL" id="KN832000">
    <property type="protein sequence ID" value="KIN99980.1"/>
    <property type="molecule type" value="Genomic_DNA"/>
</dbReference>
<accession>A0A0C3NXE1</accession>
<sequence>MVREGATFKLKQAYAGGSGLILIELDTLSRNERAYPPNERFSLNVGGTDSTQAFHSDDNVSQKRSKLRESQLEVCRMRRPTGQTTPSLSRTWSGVT</sequence>
<evidence type="ECO:0000313" key="2">
    <source>
        <dbReference type="Proteomes" id="UP000054217"/>
    </source>
</evidence>
<dbReference type="HOGENOM" id="CLU_2360601_0_0_1"/>
<reference evidence="2" key="2">
    <citation type="submission" date="2015-01" db="EMBL/GenBank/DDBJ databases">
        <title>Evolutionary Origins and Diversification of the Mycorrhizal Mutualists.</title>
        <authorList>
            <consortium name="DOE Joint Genome Institute"/>
            <consortium name="Mycorrhizal Genomics Consortium"/>
            <person name="Kohler A."/>
            <person name="Kuo A."/>
            <person name="Nagy L.G."/>
            <person name="Floudas D."/>
            <person name="Copeland A."/>
            <person name="Barry K.W."/>
            <person name="Cichocki N."/>
            <person name="Veneault-Fourrey C."/>
            <person name="LaButti K."/>
            <person name="Lindquist E.A."/>
            <person name="Lipzen A."/>
            <person name="Lundell T."/>
            <person name="Morin E."/>
            <person name="Murat C."/>
            <person name="Riley R."/>
            <person name="Ohm R."/>
            <person name="Sun H."/>
            <person name="Tunlid A."/>
            <person name="Henrissat B."/>
            <person name="Grigoriev I.V."/>
            <person name="Hibbett D.S."/>
            <person name="Martin F."/>
        </authorList>
    </citation>
    <scope>NUCLEOTIDE SEQUENCE [LARGE SCALE GENOMIC DNA]</scope>
    <source>
        <strain evidence="2">Marx 270</strain>
    </source>
</reference>
<proteinExistence type="predicted"/>
<evidence type="ECO:0000313" key="1">
    <source>
        <dbReference type="EMBL" id="KIN99980.1"/>
    </source>
</evidence>
<name>A0A0C3NXE1_PISTI</name>
<reference evidence="1 2" key="1">
    <citation type="submission" date="2014-04" db="EMBL/GenBank/DDBJ databases">
        <authorList>
            <consortium name="DOE Joint Genome Institute"/>
            <person name="Kuo A."/>
            <person name="Kohler A."/>
            <person name="Costa M.D."/>
            <person name="Nagy L.G."/>
            <person name="Floudas D."/>
            <person name="Copeland A."/>
            <person name="Barry K.W."/>
            <person name="Cichocki N."/>
            <person name="Veneault-Fourrey C."/>
            <person name="LaButti K."/>
            <person name="Lindquist E.A."/>
            <person name="Lipzen A."/>
            <person name="Lundell T."/>
            <person name="Morin E."/>
            <person name="Murat C."/>
            <person name="Sun H."/>
            <person name="Tunlid A."/>
            <person name="Henrissat B."/>
            <person name="Grigoriev I.V."/>
            <person name="Hibbett D.S."/>
            <person name="Martin F."/>
            <person name="Nordberg H.P."/>
            <person name="Cantor M.N."/>
            <person name="Hua S.X."/>
        </authorList>
    </citation>
    <scope>NUCLEOTIDE SEQUENCE [LARGE SCALE GENOMIC DNA]</scope>
    <source>
        <strain evidence="1 2">Marx 270</strain>
    </source>
</reference>
<keyword evidence="2" id="KW-1185">Reference proteome</keyword>
<dbReference type="AlphaFoldDB" id="A0A0C3NXE1"/>
<gene>
    <name evidence="1" type="ORF">M404DRAFT_1004301</name>
</gene>
<dbReference type="Proteomes" id="UP000054217">
    <property type="component" value="Unassembled WGS sequence"/>
</dbReference>
<organism evidence="1 2">
    <name type="scientific">Pisolithus tinctorius Marx 270</name>
    <dbReference type="NCBI Taxonomy" id="870435"/>
    <lineage>
        <taxon>Eukaryota</taxon>
        <taxon>Fungi</taxon>
        <taxon>Dikarya</taxon>
        <taxon>Basidiomycota</taxon>
        <taxon>Agaricomycotina</taxon>
        <taxon>Agaricomycetes</taxon>
        <taxon>Agaricomycetidae</taxon>
        <taxon>Boletales</taxon>
        <taxon>Sclerodermatineae</taxon>
        <taxon>Pisolithaceae</taxon>
        <taxon>Pisolithus</taxon>
    </lineage>
</organism>
<dbReference type="InParanoid" id="A0A0C3NXE1"/>
<protein>
    <submittedName>
        <fullName evidence="1">Uncharacterized protein</fullName>
    </submittedName>
</protein>